<dbReference type="GO" id="GO:0030170">
    <property type="term" value="F:pyridoxal phosphate binding"/>
    <property type="evidence" value="ECO:0007669"/>
    <property type="project" value="UniProtKB-UniRule"/>
</dbReference>
<reference evidence="6" key="1">
    <citation type="journal article" date="2021" name="PeerJ">
        <title>Extensive microbial diversity within the chicken gut microbiome revealed by metagenomics and culture.</title>
        <authorList>
            <person name="Gilroy R."/>
            <person name="Ravi A."/>
            <person name="Getino M."/>
            <person name="Pursley I."/>
            <person name="Horton D.L."/>
            <person name="Alikhan N.F."/>
            <person name="Baker D."/>
            <person name="Gharbi K."/>
            <person name="Hall N."/>
            <person name="Watson M."/>
            <person name="Adriaenssens E.M."/>
            <person name="Foster-Nyarko E."/>
            <person name="Jarju S."/>
            <person name="Secka A."/>
            <person name="Antonio M."/>
            <person name="Oren A."/>
            <person name="Chaudhuri R.R."/>
            <person name="La Ragione R."/>
            <person name="Hildebrand F."/>
            <person name="Pallen M.J."/>
        </authorList>
    </citation>
    <scope>NUCLEOTIDE SEQUENCE</scope>
    <source>
        <strain evidence="6">12435</strain>
    </source>
</reference>
<comment type="similarity">
    <text evidence="2 4">Belongs to the pyridoxal phosphate-binding protein YggS/PROSC family.</text>
</comment>
<evidence type="ECO:0000313" key="6">
    <source>
        <dbReference type="EMBL" id="HIW01978.1"/>
    </source>
</evidence>
<proteinExistence type="inferred from homology"/>
<dbReference type="InterPro" id="IPR029066">
    <property type="entry name" value="PLP-binding_barrel"/>
</dbReference>
<comment type="function">
    <text evidence="2">Pyridoxal 5'-phosphate (PLP)-binding protein, which is involved in PLP homeostasis.</text>
</comment>
<evidence type="ECO:0000256" key="4">
    <source>
        <dbReference type="RuleBase" id="RU004514"/>
    </source>
</evidence>
<dbReference type="InterPro" id="IPR011078">
    <property type="entry name" value="PyrdxlP_homeostasis"/>
</dbReference>
<dbReference type="Gene3D" id="3.20.20.10">
    <property type="entry name" value="Alanine racemase"/>
    <property type="match status" value="1"/>
</dbReference>
<dbReference type="Proteomes" id="UP000823990">
    <property type="component" value="Unassembled WGS sequence"/>
</dbReference>
<dbReference type="PANTHER" id="PTHR10146">
    <property type="entry name" value="PROLINE SYNTHETASE CO-TRANSCRIBED BACTERIAL HOMOLOG PROTEIN"/>
    <property type="match status" value="1"/>
</dbReference>
<dbReference type="PIRSF" id="PIRSF004848">
    <property type="entry name" value="YBL036c_PLPDEIII"/>
    <property type="match status" value="1"/>
</dbReference>
<protein>
    <recommendedName>
        <fullName evidence="2">Pyridoxal phosphate homeostasis protein</fullName>
        <shortName evidence="2">PLP homeostasis protein</shortName>
    </recommendedName>
</protein>
<dbReference type="AlphaFoldDB" id="A0A9D1Q0K8"/>
<feature type="domain" description="Alanine racemase N-terminal" evidence="5">
    <location>
        <begin position="2"/>
        <end position="211"/>
    </location>
</feature>
<sequence>MIEENVKKLLDFVARAPHPVKIVAATKTRSADEINELPAHGITAMGENRVQELLAKYDGIKVPEIHFIGALQTNKVKYIVDKVCMIQSVDRSELAREIEKRCAAINKVMDVLIEVNIGGEESKSGCTPSDLPALAEEVSALPHLRLKGLMSVLPIDAPDEMYDGLKRLFDKLKEKYHSAEYLSAGMSGDYEKAVLRGANMIRPGSLLFGERSYPARD</sequence>
<dbReference type="InterPro" id="IPR001608">
    <property type="entry name" value="Ala_racemase_N"/>
</dbReference>
<comment type="caution">
    <text evidence="6">The sequence shown here is derived from an EMBL/GenBank/DDBJ whole genome shotgun (WGS) entry which is preliminary data.</text>
</comment>
<evidence type="ECO:0000256" key="2">
    <source>
        <dbReference type="HAMAP-Rule" id="MF_02087"/>
    </source>
</evidence>
<evidence type="ECO:0000313" key="7">
    <source>
        <dbReference type="Proteomes" id="UP000823990"/>
    </source>
</evidence>
<dbReference type="EMBL" id="DXHS01000023">
    <property type="protein sequence ID" value="HIW01978.1"/>
    <property type="molecule type" value="Genomic_DNA"/>
</dbReference>
<reference evidence="6" key="2">
    <citation type="submission" date="2021-04" db="EMBL/GenBank/DDBJ databases">
        <authorList>
            <person name="Gilroy R."/>
        </authorList>
    </citation>
    <scope>NUCLEOTIDE SEQUENCE</scope>
    <source>
        <strain evidence="6">12435</strain>
    </source>
</reference>
<accession>A0A9D1Q0K8</accession>
<dbReference type="PANTHER" id="PTHR10146:SF14">
    <property type="entry name" value="PYRIDOXAL PHOSPHATE HOMEOSTASIS PROTEIN"/>
    <property type="match status" value="1"/>
</dbReference>
<keyword evidence="1 2" id="KW-0663">Pyridoxal phosphate</keyword>
<name>A0A9D1Q0K8_9FIRM</name>
<feature type="modified residue" description="N6-(pyridoxal phosphate)lysine" evidence="2 3">
    <location>
        <position position="27"/>
    </location>
</feature>
<comment type="cofactor">
    <cofactor evidence="3">
        <name>pyridoxal 5'-phosphate</name>
        <dbReference type="ChEBI" id="CHEBI:597326"/>
    </cofactor>
</comment>
<evidence type="ECO:0000256" key="1">
    <source>
        <dbReference type="ARBA" id="ARBA00022898"/>
    </source>
</evidence>
<gene>
    <name evidence="6" type="ORF">H9892_01400</name>
</gene>
<organism evidence="6 7">
    <name type="scientific">Candidatus Protoclostridium stercorigallinarum</name>
    <dbReference type="NCBI Taxonomy" id="2838741"/>
    <lineage>
        <taxon>Bacteria</taxon>
        <taxon>Bacillati</taxon>
        <taxon>Bacillota</taxon>
        <taxon>Clostridia</taxon>
        <taxon>Candidatus Protoclostridium</taxon>
    </lineage>
</organism>
<dbReference type="NCBIfam" id="TIGR00044">
    <property type="entry name" value="YggS family pyridoxal phosphate-dependent enzyme"/>
    <property type="match status" value="1"/>
</dbReference>
<evidence type="ECO:0000259" key="5">
    <source>
        <dbReference type="Pfam" id="PF01168"/>
    </source>
</evidence>
<dbReference type="CDD" id="cd00635">
    <property type="entry name" value="PLPDE_III_YBL036c_like"/>
    <property type="match status" value="1"/>
</dbReference>
<evidence type="ECO:0000256" key="3">
    <source>
        <dbReference type="PIRSR" id="PIRSR004848-1"/>
    </source>
</evidence>
<dbReference type="HAMAP" id="MF_02087">
    <property type="entry name" value="PLP_homeostasis"/>
    <property type="match status" value="1"/>
</dbReference>
<dbReference type="Pfam" id="PF01168">
    <property type="entry name" value="Ala_racemase_N"/>
    <property type="match status" value="1"/>
</dbReference>
<dbReference type="SUPFAM" id="SSF51419">
    <property type="entry name" value="PLP-binding barrel"/>
    <property type="match status" value="1"/>
</dbReference>